<dbReference type="Pfam" id="PF06160">
    <property type="entry name" value="EzrA"/>
    <property type="match status" value="1"/>
</dbReference>
<comment type="subcellular location">
    <subcellularLocation>
        <location evidence="6">Cell membrane</location>
        <topology evidence="6">Single-pass membrane protein</topology>
    </subcellularLocation>
    <text evidence="6">Colocalized with FtsZ to the nascent septal site.</text>
</comment>
<dbReference type="GO" id="GO:0000917">
    <property type="term" value="P:division septum assembly"/>
    <property type="evidence" value="ECO:0007669"/>
    <property type="project" value="UniProtKB-KW"/>
</dbReference>
<dbReference type="GO" id="GO:0005886">
    <property type="term" value="C:plasma membrane"/>
    <property type="evidence" value="ECO:0007669"/>
    <property type="project" value="UniProtKB-SubCell"/>
</dbReference>
<evidence type="ECO:0000256" key="7">
    <source>
        <dbReference type="SAM" id="Phobius"/>
    </source>
</evidence>
<dbReference type="HAMAP" id="MF_00728">
    <property type="entry name" value="EzrA"/>
    <property type="match status" value="1"/>
</dbReference>
<dbReference type="OrthoDB" id="1654473at2"/>
<keyword evidence="1 6" id="KW-0812">Transmembrane</keyword>
<gene>
    <name evidence="6 8" type="primary">ezrA</name>
    <name evidence="8" type="ORF">GHI93_07785</name>
</gene>
<accession>A0A7X1Z8L2</accession>
<organism evidence="8 9">
    <name type="scientific">Lactococcus hircilactis</name>
    <dbReference type="NCBI Taxonomy" id="1494462"/>
    <lineage>
        <taxon>Bacteria</taxon>
        <taxon>Bacillati</taxon>
        <taxon>Bacillota</taxon>
        <taxon>Bacilli</taxon>
        <taxon>Lactobacillales</taxon>
        <taxon>Streptococcaceae</taxon>
        <taxon>Lactococcus</taxon>
    </lineage>
</organism>
<keyword evidence="4 6" id="KW-0472">Membrane</keyword>
<feature type="topological domain" description="Extracellular" evidence="6">
    <location>
        <begin position="1"/>
        <end position="8"/>
    </location>
</feature>
<name>A0A7X1Z8L2_9LACT</name>
<dbReference type="InterPro" id="IPR010379">
    <property type="entry name" value="EzrA"/>
</dbReference>
<dbReference type="NCBIfam" id="NF003410">
    <property type="entry name" value="PRK04778.1-4"/>
    <property type="match status" value="1"/>
</dbReference>
<evidence type="ECO:0000313" key="9">
    <source>
        <dbReference type="Proteomes" id="UP000439550"/>
    </source>
</evidence>
<keyword evidence="6" id="KW-1003">Cell membrane</keyword>
<comment type="similarity">
    <text evidence="6">Belongs to the EzrA family.</text>
</comment>
<evidence type="ECO:0000256" key="6">
    <source>
        <dbReference type="HAMAP-Rule" id="MF_00728"/>
    </source>
</evidence>
<evidence type="ECO:0000256" key="3">
    <source>
        <dbReference type="ARBA" id="ARBA00023054"/>
    </source>
</evidence>
<proteinExistence type="inferred from homology"/>
<dbReference type="GO" id="GO:0005940">
    <property type="term" value="C:septin ring"/>
    <property type="evidence" value="ECO:0007669"/>
    <property type="project" value="InterPro"/>
</dbReference>
<feature type="topological domain" description="Cytoplasmic" evidence="6">
    <location>
        <begin position="28"/>
        <end position="577"/>
    </location>
</feature>
<evidence type="ECO:0000256" key="4">
    <source>
        <dbReference type="ARBA" id="ARBA00023136"/>
    </source>
</evidence>
<comment type="function">
    <text evidence="6">Negative regulator of FtsZ ring formation; modulates the frequency and position of FtsZ ring formation. Inhibits FtsZ ring formation at polar sites. Interacts either with FtsZ or with one of its binding partners to promote depolymerization.</text>
</comment>
<evidence type="ECO:0000313" key="8">
    <source>
        <dbReference type="EMBL" id="MQW39823.1"/>
    </source>
</evidence>
<dbReference type="Proteomes" id="UP000439550">
    <property type="component" value="Unassembled WGS sequence"/>
</dbReference>
<dbReference type="AlphaFoldDB" id="A0A7X1Z8L2"/>
<keyword evidence="6" id="KW-0132">Cell division</keyword>
<sequence length="577" mass="66815">MSSTFIIILIVVLVAILLGFYIFAMVMRKKTENRILNLEERKEHLFDLPVQEEIDAIKKMHLVGQSQTIFREWNQKWIDLSSNSFADLENHIFEAEDLNDSFHFFRARESVADSEGQIEVMESEVESIRNGIAKLTEQEKRNSNKIQESLDLYETLRNDITDNTEQYGAVITEIEKQLDNIETEFSQFVTLNSTGDPIEAAEVLETAEEHTIALRSITEQIPGYIEKIEKELPKQISELQEAYDKFKEEAYALPATINVDEKMIEINSTLKHAAGLLEQFELEQVELEITQAQVKIEELYAVFEKEYGARRNVEKRSGVLKEYIEHTRQNNKNLLLEIDHVTQSYILSGNEKGYVRGYQEHLDTLDEEVNHVLSDIEHNTAPYSQLSRKVNAVVETLEDIEKNQLKISNLLIGLKDEEKAAQEIADQFDSELRIIKRYVEKKNLPGLPKDYLDLFFMTGDRIQSLFKELNKVRINIDTINHLVDVSTEDMHVLKEATDNLVDHAILAEQLMQYANRYKTTDERVAVGISRALHLFEANQNYNASYDEIKKTLELVEPGAAERISRVYFKDKPKPDYR</sequence>
<keyword evidence="2 6" id="KW-1133">Transmembrane helix</keyword>
<keyword evidence="9" id="KW-1185">Reference proteome</keyword>
<dbReference type="GO" id="GO:0000921">
    <property type="term" value="P:septin ring assembly"/>
    <property type="evidence" value="ECO:0007669"/>
    <property type="project" value="InterPro"/>
</dbReference>
<evidence type="ECO:0000256" key="1">
    <source>
        <dbReference type="ARBA" id="ARBA00022692"/>
    </source>
</evidence>
<evidence type="ECO:0000256" key="2">
    <source>
        <dbReference type="ARBA" id="ARBA00022989"/>
    </source>
</evidence>
<keyword evidence="6" id="KW-0131">Cell cycle</keyword>
<evidence type="ECO:0000256" key="5">
    <source>
        <dbReference type="ARBA" id="ARBA00023210"/>
    </source>
</evidence>
<dbReference type="EMBL" id="WITJ01000009">
    <property type="protein sequence ID" value="MQW39823.1"/>
    <property type="molecule type" value="Genomic_DNA"/>
</dbReference>
<keyword evidence="3 6" id="KW-0175">Coiled coil</keyword>
<reference evidence="8 9" key="1">
    <citation type="submission" date="2019-10" db="EMBL/GenBank/DDBJ databases">
        <authorList>
            <person name="Dong K."/>
        </authorList>
    </citation>
    <scope>NUCLEOTIDE SEQUENCE [LARGE SCALE GENOMIC DNA]</scope>
    <source>
        <strain evidence="8 9">DSM 28960</strain>
    </source>
</reference>
<dbReference type="RefSeq" id="WP_153496487.1">
    <property type="nucleotide sequence ID" value="NZ_CAXYUY010000008.1"/>
</dbReference>
<comment type="caution">
    <text evidence="8">The sequence shown here is derived from an EMBL/GenBank/DDBJ whole genome shotgun (WGS) entry which is preliminary data.</text>
</comment>
<feature type="transmembrane region" description="Helical" evidence="7">
    <location>
        <begin position="6"/>
        <end position="26"/>
    </location>
</feature>
<keyword evidence="5 6" id="KW-0717">Septation</keyword>
<protein>
    <recommendedName>
        <fullName evidence="6">Septation ring formation regulator EzrA</fullName>
    </recommendedName>
</protein>